<dbReference type="Gramene" id="rna49354">
    <property type="protein sequence ID" value="RHN42857.1"/>
    <property type="gene ID" value="gene49354"/>
</dbReference>
<comment type="caution">
    <text evidence="1">The sequence shown here is derived from an EMBL/GenBank/DDBJ whole genome shotgun (WGS) entry which is preliminary data.</text>
</comment>
<dbReference type="Proteomes" id="UP000265566">
    <property type="component" value="Chromosome 8"/>
</dbReference>
<reference evidence="2" key="1">
    <citation type="journal article" date="2018" name="Nat. Plants">
        <title>Whole-genome landscape of Medicago truncatula symbiotic genes.</title>
        <authorList>
            <person name="Pecrix Y."/>
            <person name="Staton S.E."/>
            <person name="Sallet E."/>
            <person name="Lelandais-Briere C."/>
            <person name="Moreau S."/>
            <person name="Carrere S."/>
            <person name="Blein T."/>
            <person name="Jardinaud M.F."/>
            <person name="Latrasse D."/>
            <person name="Zouine M."/>
            <person name="Zahm M."/>
            <person name="Kreplak J."/>
            <person name="Mayjonade B."/>
            <person name="Satge C."/>
            <person name="Perez M."/>
            <person name="Cauet S."/>
            <person name="Marande W."/>
            <person name="Chantry-Darmon C."/>
            <person name="Lopez-Roques C."/>
            <person name="Bouchez O."/>
            <person name="Berard A."/>
            <person name="Debelle F."/>
            <person name="Munos S."/>
            <person name="Bendahmane A."/>
            <person name="Berges H."/>
            <person name="Niebel A."/>
            <person name="Buitink J."/>
            <person name="Frugier F."/>
            <person name="Benhamed M."/>
            <person name="Crespi M."/>
            <person name="Gouzy J."/>
            <person name="Gamas P."/>
        </authorList>
    </citation>
    <scope>NUCLEOTIDE SEQUENCE [LARGE SCALE GENOMIC DNA]</scope>
    <source>
        <strain evidence="2">cv. Jemalong A17</strain>
    </source>
</reference>
<dbReference type="AlphaFoldDB" id="A0A396GW65"/>
<organism evidence="1 2">
    <name type="scientific">Medicago truncatula</name>
    <name type="common">Barrel medic</name>
    <name type="synonym">Medicago tribuloides</name>
    <dbReference type="NCBI Taxonomy" id="3880"/>
    <lineage>
        <taxon>Eukaryota</taxon>
        <taxon>Viridiplantae</taxon>
        <taxon>Streptophyta</taxon>
        <taxon>Embryophyta</taxon>
        <taxon>Tracheophyta</taxon>
        <taxon>Spermatophyta</taxon>
        <taxon>Magnoliopsida</taxon>
        <taxon>eudicotyledons</taxon>
        <taxon>Gunneridae</taxon>
        <taxon>Pentapetalae</taxon>
        <taxon>rosids</taxon>
        <taxon>fabids</taxon>
        <taxon>Fabales</taxon>
        <taxon>Fabaceae</taxon>
        <taxon>Papilionoideae</taxon>
        <taxon>50 kb inversion clade</taxon>
        <taxon>NPAAA clade</taxon>
        <taxon>Hologalegina</taxon>
        <taxon>IRL clade</taxon>
        <taxon>Trifolieae</taxon>
        <taxon>Medicago</taxon>
    </lineage>
</organism>
<proteinExistence type="predicted"/>
<evidence type="ECO:0000313" key="1">
    <source>
        <dbReference type="EMBL" id="RHN42857.1"/>
    </source>
</evidence>
<evidence type="ECO:0000313" key="2">
    <source>
        <dbReference type="Proteomes" id="UP000265566"/>
    </source>
</evidence>
<accession>A0A396GW65</accession>
<protein>
    <submittedName>
        <fullName evidence="1">Uncharacterized protein</fullName>
    </submittedName>
</protein>
<sequence>MSNQSTNAAKVVELHLLHPLIFYCYSHHQHQRFYYFFFSSKSLRSLILHHPPPQEWARAWA</sequence>
<dbReference type="EMBL" id="PSQE01000008">
    <property type="protein sequence ID" value="RHN42857.1"/>
    <property type="molecule type" value="Genomic_DNA"/>
</dbReference>
<name>A0A396GW65_MEDTR</name>
<gene>
    <name evidence="1" type="ORF">MtrunA17_Chr8g0381491</name>
</gene>